<evidence type="ECO:0008006" key="3">
    <source>
        <dbReference type="Google" id="ProtNLM"/>
    </source>
</evidence>
<dbReference type="RefSeq" id="WP_345629856.1">
    <property type="nucleotide sequence ID" value="NZ_BAABJQ010000007.1"/>
</dbReference>
<proteinExistence type="predicted"/>
<dbReference type="EMBL" id="BAABJQ010000007">
    <property type="protein sequence ID" value="GAA5185371.1"/>
    <property type="molecule type" value="Genomic_DNA"/>
</dbReference>
<gene>
    <name evidence="1" type="ORF">GCM10023322_29190</name>
</gene>
<evidence type="ECO:0000313" key="1">
    <source>
        <dbReference type="EMBL" id="GAA5185371.1"/>
    </source>
</evidence>
<accession>A0ABP9RSB6</accession>
<organism evidence="1 2">
    <name type="scientific">Rugosimonospora acidiphila</name>
    <dbReference type="NCBI Taxonomy" id="556531"/>
    <lineage>
        <taxon>Bacteria</taxon>
        <taxon>Bacillati</taxon>
        <taxon>Actinomycetota</taxon>
        <taxon>Actinomycetes</taxon>
        <taxon>Micromonosporales</taxon>
        <taxon>Micromonosporaceae</taxon>
        <taxon>Rugosimonospora</taxon>
    </lineage>
</organism>
<name>A0ABP9RSB6_9ACTN</name>
<keyword evidence="2" id="KW-1185">Reference proteome</keyword>
<dbReference type="SUPFAM" id="SSF50370">
    <property type="entry name" value="Ricin B-like lectins"/>
    <property type="match status" value="1"/>
</dbReference>
<dbReference type="Gene3D" id="2.80.10.50">
    <property type="match status" value="1"/>
</dbReference>
<dbReference type="InterPro" id="IPR035992">
    <property type="entry name" value="Ricin_B-like_lectins"/>
</dbReference>
<evidence type="ECO:0000313" key="2">
    <source>
        <dbReference type="Proteomes" id="UP001501570"/>
    </source>
</evidence>
<sequence length="141" mass="15393">MAPVPDGLYQIGFPGAQLLTLPLETDQPGMPVLLLPPAGERDTQVWEIRAADGGNCTIRGKSSELYLGFDGEPDMQELVVGYSEPRQWQIDPGAEPGTYTVGVPDTKFRLGRSLLRVYPPRVALLPSMGDQFEAWFFLAAG</sequence>
<dbReference type="Proteomes" id="UP001501570">
    <property type="component" value="Unassembled WGS sequence"/>
</dbReference>
<comment type="caution">
    <text evidence="1">The sequence shown here is derived from an EMBL/GenBank/DDBJ whole genome shotgun (WGS) entry which is preliminary data.</text>
</comment>
<protein>
    <recommendedName>
        <fullName evidence="3">Ricin B lectin domain-containing protein</fullName>
    </recommendedName>
</protein>
<reference evidence="2" key="1">
    <citation type="journal article" date="2019" name="Int. J. Syst. Evol. Microbiol.">
        <title>The Global Catalogue of Microorganisms (GCM) 10K type strain sequencing project: providing services to taxonomists for standard genome sequencing and annotation.</title>
        <authorList>
            <consortium name="The Broad Institute Genomics Platform"/>
            <consortium name="The Broad Institute Genome Sequencing Center for Infectious Disease"/>
            <person name="Wu L."/>
            <person name="Ma J."/>
        </authorList>
    </citation>
    <scope>NUCLEOTIDE SEQUENCE [LARGE SCALE GENOMIC DNA]</scope>
    <source>
        <strain evidence="2">JCM 18304</strain>
    </source>
</reference>